<dbReference type="AlphaFoldDB" id="A0A0F9RJA5"/>
<dbReference type="PANTHER" id="PTHR30574:SF1">
    <property type="entry name" value="SULPHUR TRANSPORT DOMAIN-CONTAINING PROTEIN"/>
    <property type="match status" value="1"/>
</dbReference>
<evidence type="ECO:0000256" key="3">
    <source>
        <dbReference type="ARBA" id="ARBA00022475"/>
    </source>
</evidence>
<name>A0A0F9RJA5_9ZZZZ</name>
<protein>
    <submittedName>
        <fullName evidence="9">Uncharacterized protein</fullName>
    </submittedName>
</protein>
<feature type="transmembrane region" description="Helical" evidence="8">
    <location>
        <begin position="367"/>
        <end position="394"/>
    </location>
</feature>
<keyword evidence="7 8" id="KW-0472">Membrane</keyword>
<proteinExistence type="predicted"/>
<comment type="caution">
    <text evidence="9">The sequence shown here is derived from an EMBL/GenBank/DDBJ whole genome shotgun (WGS) entry which is preliminary data.</text>
</comment>
<evidence type="ECO:0000256" key="2">
    <source>
        <dbReference type="ARBA" id="ARBA00022448"/>
    </source>
</evidence>
<dbReference type="PANTHER" id="PTHR30574">
    <property type="entry name" value="INNER MEMBRANE PROTEIN YEDE"/>
    <property type="match status" value="1"/>
</dbReference>
<evidence type="ECO:0000256" key="8">
    <source>
        <dbReference type="SAM" id="Phobius"/>
    </source>
</evidence>
<accession>A0A0F9RJA5</accession>
<comment type="subcellular location">
    <subcellularLocation>
        <location evidence="1">Cell inner membrane</location>
        <topology evidence="1">Multi-pass membrane protein</topology>
    </subcellularLocation>
</comment>
<sequence>MTDSAVLQPGLQQPGWEVDRFIVSTALFGLALLGGLIWLETAPFMVALFVVGTVLGMALYHGAFGFTAGWRNLVVKKRGAGMRAQLLLFGVTSLIMVPMLHSGQEGLVGAVAPVGTSLVLGSFLFGLGMQLGGGCGSGTLFTVGAGNIRMVVTLVFFIAGAVLGSIHLPWWLDRPGFDPVPLVNTFGISGAILAQLVGLGLIAWWVNRIERKAHGNVERDELLWKNQGHGVLRTLISGRWPFTWAILILAAGNALTLAIGGAPWSITFAFNVWGAKALEVVGVNMSQFEFWQWDYPAMALKDSVLTNIPSVMNFGLLLGAMLAAGLANRFNEASRNKPEGRQFLAAVVGGLLLGYGARLGFGCNIGALFSGIASASLHAWVWFACAFAGSLIGIRLRSWFRLPN</sequence>
<evidence type="ECO:0000256" key="4">
    <source>
        <dbReference type="ARBA" id="ARBA00022519"/>
    </source>
</evidence>
<feature type="transmembrane region" description="Helical" evidence="8">
    <location>
        <begin position="182"/>
        <end position="206"/>
    </location>
</feature>
<evidence type="ECO:0000256" key="5">
    <source>
        <dbReference type="ARBA" id="ARBA00022692"/>
    </source>
</evidence>
<dbReference type="Pfam" id="PF04143">
    <property type="entry name" value="Sulf_transp"/>
    <property type="match status" value="1"/>
</dbReference>
<evidence type="ECO:0000256" key="7">
    <source>
        <dbReference type="ARBA" id="ARBA00023136"/>
    </source>
</evidence>
<evidence type="ECO:0000313" key="9">
    <source>
        <dbReference type="EMBL" id="KKN54849.1"/>
    </source>
</evidence>
<dbReference type="GO" id="GO:0005886">
    <property type="term" value="C:plasma membrane"/>
    <property type="evidence" value="ECO:0007669"/>
    <property type="project" value="UniProtKB-SubCell"/>
</dbReference>
<feature type="transmembrane region" description="Helical" evidence="8">
    <location>
        <begin position="343"/>
        <end position="361"/>
    </location>
</feature>
<dbReference type="EMBL" id="LAZR01000909">
    <property type="protein sequence ID" value="KKN54849.1"/>
    <property type="molecule type" value="Genomic_DNA"/>
</dbReference>
<evidence type="ECO:0000256" key="1">
    <source>
        <dbReference type="ARBA" id="ARBA00004429"/>
    </source>
</evidence>
<keyword evidence="2" id="KW-0813">Transport</keyword>
<gene>
    <name evidence="9" type="ORF">LCGC14_0588150</name>
</gene>
<feature type="transmembrane region" description="Helical" evidence="8">
    <location>
        <begin position="242"/>
        <end position="266"/>
    </location>
</feature>
<feature type="transmembrane region" description="Helical" evidence="8">
    <location>
        <begin position="82"/>
        <end position="101"/>
    </location>
</feature>
<reference evidence="9" key="1">
    <citation type="journal article" date="2015" name="Nature">
        <title>Complex archaea that bridge the gap between prokaryotes and eukaryotes.</title>
        <authorList>
            <person name="Spang A."/>
            <person name="Saw J.H."/>
            <person name="Jorgensen S.L."/>
            <person name="Zaremba-Niedzwiedzka K."/>
            <person name="Martijn J."/>
            <person name="Lind A.E."/>
            <person name="van Eijk R."/>
            <person name="Schleper C."/>
            <person name="Guy L."/>
            <person name="Ettema T.J."/>
        </authorList>
    </citation>
    <scope>NUCLEOTIDE SEQUENCE</scope>
</reference>
<evidence type="ECO:0000256" key="6">
    <source>
        <dbReference type="ARBA" id="ARBA00022989"/>
    </source>
</evidence>
<keyword evidence="5 8" id="KW-0812">Transmembrane</keyword>
<keyword evidence="4" id="KW-0997">Cell inner membrane</keyword>
<feature type="transmembrane region" description="Helical" evidence="8">
    <location>
        <begin position="107"/>
        <end position="127"/>
    </location>
</feature>
<feature type="transmembrane region" description="Helical" evidence="8">
    <location>
        <begin position="21"/>
        <end position="39"/>
    </location>
</feature>
<keyword evidence="3" id="KW-1003">Cell membrane</keyword>
<dbReference type="InterPro" id="IPR007272">
    <property type="entry name" value="Sulf_transp_TsuA/YedE"/>
</dbReference>
<organism evidence="9">
    <name type="scientific">marine sediment metagenome</name>
    <dbReference type="NCBI Taxonomy" id="412755"/>
    <lineage>
        <taxon>unclassified sequences</taxon>
        <taxon>metagenomes</taxon>
        <taxon>ecological metagenomes</taxon>
    </lineage>
</organism>
<feature type="transmembrane region" description="Helical" evidence="8">
    <location>
        <begin position="311"/>
        <end position="331"/>
    </location>
</feature>
<feature type="transmembrane region" description="Helical" evidence="8">
    <location>
        <begin position="45"/>
        <end position="70"/>
    </location>
</feature>
<feature type="transmembrane region" description="Helical" evidence="8">
    <location>
        <begin position="148"/>
        <end position="170"/>
    </location>
</feature>
<keyword evidence="6 8" id="KW-1133">Transmembrane helix</keyword>